<dbReference type="InterPro" id="IPR016130">
    <property type="entry name" value="Tyr_Pase_AS"/>
</dbReference>
<feature type="region of interest" description="Disordered" evidence="3">
    <location>
        <begin position="347"/>
        <end position="370"/>
    </location>
</feature>
<feature type="domain" description="Tyrosine specific protein phosphatases" evidence="5">
    <location>
        <begin position="672"/>
        <end position="794"/>
    </location>
</feature>
<comment type="similarity">
    <text evidence="1">Belongs to the protein-tyrosine phosphatase family. Non-receptor class subfamily.</text>
</comment>
<feature type="compositionally biased region" description="Basic and acidic residues" evidence="3">
    <location>
        <begin position="141"/>
        <end position="154"/>
    </location>
</feature>
<dbReference type="InterPro" id="IPR050348">
    <property type="entry name" value="Protein-Tyr_Phosphatase"/>
</dbReference>
<dbReference type="SUPFAM" id="SSF52821">
    <property type="entry name" value="Rhodanese/Cell cycle control phosphatase"/>
    <property type="match status" value="1"/>
</dbReference>
<feature type="region of interest" description="Disordered" evidence="3">
    <location>
        <begin position="125"/>
        <end position="205"/>
    </location>
</feature>
<feature type="region of interest" description="Disordered" evidence="3">
    <location>
        <begin position="101"/>
        <end position="120"/>
    </location>
</feature>
<sequence>MAPPAFTTLPIHQDPRTPSPNYFGMSFDSQTDVFASNSDTKTTRSQLSPHSIQSVAAASPLPVESNPAFAAFRKQSSEHGSGFALGRLHSFDGVAKSLAPQLPASPISPKRPSPPNQRPAAILTTLSNLDTPTKPRSPKRQHSDDSDIFPDRVRRNSPASFTDSSSVGSFQDASFFSPDKSDRPSLPPQTLISPISSHSRSETLPEQIDIDRKCDGPAMITPQRLVNLLDSAGEEILLLDLRVSTQYAKARIIGALSLCIPTTLIKRPSFNVAKLAETFKDEESKKKFEGWRNSKYIIVYDAESSTMKDATICINTLKKFASEGWNGASYIIRGGFREFSESFSSHVSGDAPSGSNSRNTSVSTDASGPSIAPVIGGCPMPLTENAANPFFGNIRQNMDLIGGVGQMSLKRPAAMTPNMEGSLPFWLNQAIDQRNDGKLVADKFLHIEKREQRRMQEALSGHVSYGTPSPGASRKVKIAGIEKGSKNRYNNIWPYEHSRVRLQGVTGGACDYINASHVSAGWSNKKYIATQAPIPSTFDDFWNTVWQQDARVIVMLTAEHEGGQVKAHNYWSGKQYGQLRLNFLSEHRASLELSRIHRKRNQTGMDSRQSSVSPVTKGFAEAAPTSDQPFVIVRKFTLSHCDHPFERMREITQLQYSSWPDFGAPAHPAHLLGLVEQTNAVVRSYNGTKRGVESSNSRPIVVHCSAGCGRTGTFCTVDTVIDMIRQQHQEKTKRQSSNSMDIDSSQGQDFFFGSSSDGGVDVWKENDSVDLIEKTAEEFRHQRLSMVQSLRQYVLCYETVLEWLIDEQQHAQ</sequence>
<dbReference type="GeneID" id="54482758"/>
<dbReference type="InterPro" id="IPR029021">
    <property type="entry name" value="Prot-tyrosine_phosphatase-like"/>
</dbReference>
<dbReference type="Pfam" id="PF00581">
    <property type="entry name" value="Rhodanese"/>
    <property type="match status" value="1"/>
</dbReference>
<dbReference type="AlphaFoldDB" id="A0A6A6WGU5"/>
<dbReference type="PROSITE" id="PS50056">
    <property type="entry name" value="TYR_PHOSPHATASE_2"/>
    <property type="match status" value="1"/>
</dbReference>
<dbReference type="PROSITE" id="PS00383">
    <property type="entry name" value="TYR_PHOSPHATASE_1"/>
    <property type="match status" value="1"/>
</dbReference>
<keyword evidence="8" id="KW-1185">Reference proteome</keyword>
<reference evidence="7" key="1">
    <citation type="journal article" date="2020" name="Stud. Mycol.">
        <title>101 Dothideomycetes genomes: a test case for predicting lifestyles and emergence of pathogens.</title>
        <authorList>
            <person name="Haridas S."/>
            <person name="Albert R."/>
            <person name="Binder M."/>
            <person name="Bloem J."/>
            <person name="Labutti K."/>
            <person name="Salamov A."/>
            <person name="Andreopoulos B."/>
            <person name="Baker S."/>
            <person name="Barry K."/>
            <person name="Bills G."/>
            <person name="Bluhm B."/>
            <person name="Cannon C."/>
            <person name="Castanera R."/>
            <person name="Culley D."/>
            <person name="Daum C."/>
            <person name="Ezra D."/>
            <person name="Gonzalez J."/>
            <person name="Henrissat B."/>
            <person name="Kuo A."/>
            <person name="Liang C."/>
            <person name="Lipzen A."/>
            <person name="Lutzoni F."/>
            <person name="Magnuson J."/>
            <person name="Mondo S."/>
            <person name="Nolan M."/>
            <person name="Ohm R."/>
            <person name="Pangilinan J."/>
            <person name="Park H.-J."/>
            <person name="Ramirez L."/>
            <person name="Alfaro M."/>
            <person name="Sun H."/>
            <person name="Tritt A."/>
            <person name="Yoshinaga Y."/>
            <person name="Zwiers L.-H."/>
            <person name="Turgeon B."/>
            <person name="Goodwin S."/>
            <person name="Spatafora J."/>
            <person name="Crous P."/>
            <person name="Grigoriev I."/>
        </authorList>
    </citation>
    <scope>NUCLEOTIDE SEQUENCE</scope>
    <source>
        <strain evidence="7">CBS 121739</strain>
    </source>
</reference>
<organism evidence="7 8">
    <name type="scientific">Pseudovirgaria hyperparasitica</name>
    <dbReference type="NCBI Taxonomy" id="470096"/>
    <lineage>
        <taxon>Eukaryota</taxon>
        <taxon>Fungi</taxon>
        <taxon>Dikarya</taxon>
        <taxon>Ascomycota</taxon>
        <taxon>Pezizomycotina</taxon>
        <taxon>Dothideomycetes</taxon>
        <taxon>Dothideomycetes incertae sedis</taxon>
        <taxon>Acrospermales</taxon>
        <taxon>Acrospermaceae</taxon>
        <taxon>Pseudovirgaria</taxon>
    </lineage>
</organism>
<dbReference type="InterPro" id="IPR001763">
    <property type="entry name" value="Rhodanese-like_dom"/>
</dbReference>
<dbReference type="PRINTS" id="PR00700">
    <property type="entry name" value="PRTYPHPHTASE"/>
</dbReference>
<dbReference type="GO" id="GO:0004725">
    <property type="term" value="F:protein tyrosine phosphatase activity"/>
    <property type="evidence" value="ECO:0007669"/>
    <property type="project" value="UniProtKB-EC"/>
</dbReference>
<evidence type="ECO:0000259" key="6">
    <source>
        <dbReference type="PROSITE" id="PS50206"/>
    </source>
</evidence>
<dbReference type="InterPro" id="IPR036873">
    <property type="entry name" value="Rhodanese-like_dom_sf"/>
</dbReference>
<dbReference type="OrthoDB" id="6058203at2759"/>
<dbReference type="PROSITE" id="PS50206">
    <property type="entry name" value="RHODANESE_3"/>
    <property type="match status" value="1"/>
</dbReference>
<dbReference type="Proteomes" id="UP000799437">
    <property type="component" value="Unassembled WGS sequence"/>
</dbReference>
<dbReference type="Pfam" id="PF00102">
    <property type="entry name" value="Y_phosphatase"/>
    <property type="match status" value="1"/>
</dbReference>
<dbReference type="InterPro" id="IPR003595">
    <property type="entry name" value="Tyr_Pase_cat"/>
</dbReference>
<dbReference type="FunFam" id="3.40.250.10:FF:000051">
    <property type="entry name" value="Protein tyrosine phosphatase (Pyp1), putative"/>
    <property type="match status" value="1"/>
</dbReference>
<dbReference type="SMART" id="SM00404">
    <property type="entry name" value="PTPc_motif"/>
    <property type="match status" value="1"/>
</dbReference>
<dbReference type="EC" id="3.1.3.48" evidence="2"/>
<dbReference type="SMART" id="SM00450">
    <property type="entry name" value="RHOD"/>
    <property type="match status" value="1"/>
</dbReference>
<dbReference type="PANTHER" id="PTHR19134">
    <property type="entry name" value="RECEPTOR-TYPE TYROSINE-PROTEIN PHOSPHATASE"/>
    <property type="match status" value="1"/>
</dbReference>
<name>A0A6A6WGU5_9PEZI</name>
<feature type="region of interest" description="Disordered" evidence="3">
    <location>
        <begin position="1"/>
        <end position="20"/>
    </location>
</feature>
<dbReference type="CDD" id="cd01446">
    <property type="entry name" value="DSP_MapKP"/>
    <property type="match status" value="1"/>
</dbReference>
<feature type="domain" description="Tyrosine-protein phosphatase" evidence="4">
    <location>
        <begin position="486"/>
        <end position="803"/>
    </location>
</feature>
<gene>
    <name evidence="7" type="ORF">EJ05DRAFT_435581</name>
</gene>
<evidence type="ECO:0000256" key="1">
    <source>
        <dbReference type="ARBA" id="ARBA00009649"/>
    </source>
</evidence>
<evidence type="ECO:0000313" key="7">
    <source>
        <dbReference type="EMBL" id="KAF2761315.1"/>
    </source>
</evidence>
<feature type="compositionally biased region" description="Polar residues" evidence="3">
    <location>
        <begin position="188"/>
        <end position="198"/>
    </location>
</feature>
<dbReference type="SUPFAM" id="SSF52799">
    <property type="entry name" value="(Phosphotyrosine protein) phosphatases II"/>
    <property type="match status" value="1"/>
</dbReference>
<dbReference type="CDD" id="cd18533">
    <property type="entry name" value="PTP_fungal"/>
    <property type="match status" value="1"/>
</dbReference>
<dbReference type="EMBL" id="ML996567">
    <property type="protein sequence ID" value="KAF2761315.1"/>
    <property type="molecule type" value="Genomic_DNA"/>
</dbReference>
<protein>
    <recommendedName>
        <fullName evidence="2">protein-tyrosine-phosphatase</fullName>
        <ecNumber evidence="2">3.1.3.48</ecNumber>
    </recommendedName>
</protein>
<dbReference type="PANTHER" id="PTHR19134:SF561">
    <property type="entry name" value="PROTEIN TYROSINE PHOSPHATASE 36E, ISOFORM A"/>
    <property type="match status" value="1"/>
</dbReference>
<dbReference type="Gene3D" id="3.40.250.10">
    <property type="entry name" value="Rhodanese-like domain"/>
    <property type="match status" value="1"/>
</dbReference>
<feature type="compositionally biased region" description="Polar residues" evidence="3">
    <location>
        <begin position="353"/>
        <end position="367"/>
    </location>
</feature>
<accession>A0A6A6WGU5</accession>
<evidence type="ECO:0000256" key="3">
    <source>
        <dbReference type="SAM" id="MobiDB-lite"/>
    </source>
</evidence>
<evidence type="ECO:0000256" key="2">
    <source>
        <dbReference type="ARBA" id="ARBA00013064"/>
    </source>
</evidence>
<dbReference type="SMART" id="SM00194">
    <property type="entry name" value="PTPc"/>
    <property type="match status" value="1"/>
</dbReference>
<dbReference type="Gene3D" id="3.90.190.10">
    <property type="entry name" value="Protein tyrosine phosphatase superfamily"/>
    <property type="match status" value="1"/>
</dbReference>
<dbReference type="PROSITE" id="PS50055">
    <property type="entry name" value="TYR_PHOSPHATASE_PTP"/>
    <property type="match status" value="1"/>
</dbReference>
<dbReference type="InterPro" id="IPR000387">
    <property type="entry name" value="Tyr_Pase_dom"/>
</dbReference>
<evidence type="ECO:0000259" key="5">
    <source>
        <dbReference type="PROSITE" id="PS50056"/>
    </source>
</evidence>
<feature type="compositionally biased region" description="Polar residues" evidence="3">
    <location>
        <begin position="157"/>
        <end position="174"/>
    </location>
</feature>
<dbReference type="InterPro" id="IPR000242">
    <property type="entry name" value="PTP_cat"/>
</dbReference>
<feature type="region of interest" description="Disordered" evidence="3">
    <location>
        <begin position="34"/>
        <end position="53"/>
    </location>
</feature>
<feature type="domain" description="Rhodanese" evidence="6">
    <location>
        <begin position="232"/>
        <end position="348"/>
    </location>
</feature>
<evidence type="ECO:0000313" key="8">
    <source>
        <dbReference type="Proteomes" id="UP000799437"/>
    </source>
</evidence>
<evidence type="ECO:0000259" key="4">
    <source>
        <dbReference type="PROSITE" id="PS50055"/>
    </source>
</evidence>
<dbReference type="RefSeq" id="XP_033603766.1">
    <property type="nucleotide sequence ID" value="XM_033741704.1"/>
</dbReference>
<proteinExistence type="inferred from homology"/>